<reference evidence="3" key="1">
    <citation type="journal article" date="2020" name="mSystems">
        <title>Genome- and Community-Level Interaction Insights into Carbon Utilization and Element Cycling Functions of Hydrothermarchaeota in Hydrothermal Sediment.</title>
        <authorList>
            <person name="Zhou Z."/>
            <person name="Liu Y."/>
            <person name="Xu W."/>
            <person name="Pan J."/>
            <person name="Luo Z.H."/>
            <person name="Li M."/>
        </authorList>
    </citation>
    <scope>NUCLEOTIDE SEQUENCE [LARGE SCALE GENOMIC DNA]</scope>
    <source>
        <strain evidence="3">SpSt-402</strain>
    </source>
</reference>
<proteinExistence type="predicted"/>
<dbReference type="EMBL" id="DSRD01000426">
    <property type="protein sequence ID" value="HGW93939.1"/>
    <property type="molecule type" value="Genomic_DNA"/>
</dbReference>
<feature type="compositionally biased region" description="Pro residues" evidence="1">
    <location>
        <begin position="155"/>
        <end position="169"/>
    </location>
</feature>
<accession>A0A832H315</accession>
<protein>
    <submittedName>
        <fullName evidence="3">OstA family protein</fullName>
    </submittedName>
</protein>
<feature type="region of interest" description="Disordered" evidence="1">
    <location>
        <begin position="155"/>
        <end position="191"/>
    </location>
</feature>
<dbReference type="Gene3D" id="2.60.450.10">
    <property type="entry name" value="Lipopolysaccharide (LPS) transport protein A like domain"/>
    <property type="match status" value="1"/>
</dbReference>
<comment type="caution">
    <text evidence="3">The sequence shown here is derived from an EMBL/GenBank/DDBJ whole genome shotgun (WGS) entry which is preliminary data.</text>
</comment>
<feature type="domain" description="Organic solvent tolerance-like N-terminal" evidence="2">
    <location>
        <begin position="68"/>
        <end position="132"/>
    </location>
</feature>
<evidence type="ECO:0000259" key="2">
    <source>
        <dbReference type="Pfam" id="PF03968"/>
    </source>
</evidence>
<organism evidence="3">
    <name type="scientific">Oscillatoriales cyanobacterium SpSt-402</name>
    <dbReference type="NCBI Taxonomy" id="2282168"/>
    <lineage>
        <taxon>Bacteria</taxon>
        <taxon>Bacillati</taxon>
        <taxon>Cyanobacteriota</taxon>
        <taxon>Cyanophyceae</taxon>
        <taxon>Oscillatoriophycideae</taxon>
        <taxon>Oscillatoriales</taxon>
    </lineage>
</organism>
<feature type="compositionally biased region" description="Polar residues" evidence="1">
    <location>
        <begin position="180"/>
        <end position="191"/>
    </location>
</feature>
<evidence type="ECO:0000256" key="1">
    <source>
        <dbReference type="SAM" id="MobiDB-lite"/>
    </source>
</evidence>
<name>A0A832H315_9CYAN</name>
<evidence type="ECO:0000313" key="3">
    <source>
        <dbReference type="EMBL" id="HGW93939.1"/>
    </source>
</evidence>
<dbReference type="Pfam" id="PF03968">
    <property type="entry name" value="LptD_N"/>
    <property type="match status" value="1"/>
</dbReference>
<gene>
    <name evidence="3" type="ORF">ENR47_06620</name>
</gene>
<dbReference type="AlphaFoldDB" id="A0A832H315"/>
<dbReference type="InterPro" id="IPR005653">
    <property type="entry name" value="OstA-like_N"/>
</dbReference>
<sequence>MMHRFLLPQLSQRWLVFAAIAPVTLLAGFLSNGLFNSFSSQSQVAIAQATQPTEGRPLTLRSDIQEANANTGVITARGNVQIYYPARQIQATAAQAQYFSRERRIILTGDVYVLQQGNSLRGETITYLIDEGRFVALPQAPKQVEAIYLLQEAPSPSPTPAAAPIPTPVVEPFGQPEFSAPSNSTDTTPTP</sequence>